<dbReference type="Proteomes" id="UP000789920">
    <property type="component" value="Unassembled WGS sequence"/>
</dbReference>
<dbReference type="EMBL" id="CAJVQC010017595">
    <property type="protein sequence ID" value="CAG8685850.1"/>
    <property type="molecule type" value="Genomic_DNA"/>
</dbReference>
<organism evidence="1 2">
    <name type="scientific">Racocetra persica</name>
    <dbReference type="NCBI Taxonomy" id="160502"/>
    <lineage>
        <taxon>Eukaryota</taxon>
        <taxon>Fungi</taxon>
        <taxon>Fungi incertae sedis</taxon>
        <taxon>Mucoromycota</taxon>
        <taxon>Glomeromycotina</taxon>
        <taxon>Glomeromycetes</taxon>
        <taxon>Diversisporales</taxon>
        <taxon>Gigasporaceae</taxon>
        <taxon>Racocetra</taxon>
    </lineage>
</organism>
<proteinExistence type="predicted"/>
<gene>
    <name evidence="1" type="ORF">RPERSI_LOCUS9340</name>
</gene>
<protein>
    <submittedName>
        <fullName evidence="1">31524_t:CDS:1</fullName>
    </submittedName>
</protein>
<comment type="caution">
    <text evidence="1">The sequence shown here is derived from an EMBL/GenBank/DDBJ whole genome shotgun (WGS) entry which is preliminary data.</text>
</comment>
<evidence type="ECO:0000313" key="1">
    <source>
        <dbReference type="EMBL" id="CAG8685850.1"/>
    </source>
</evidence>
<feature type="non-terminal residue" evidence="1">
    <location>
        <position position="1"/>
    </location>
</feature>
<keyword evidence="2" id="KW-1185">Reference proteome</keyword>
<accession>A0ACA9P1R5</accession>
<reference evidence="1" key="1">
    <citation type="submission" date="2021-06" db="EMBL/GenBank/DDBJ databases">
        <authorList>
            <person name="Kallberg Y."/>
            <person name="Tangrot J."/>
            <person name="Rosling A."/>
        </authorList>
    </citation>
    <scope>NUCLEOTIDE SEQUENCE</scope>
    <source>
        <strain evidence="1">MA461A</strain>
    </source>
</reference>
<feature type="non-terminal residue" evidence="1">
    <location>
        <position position="53"/>
    </location>
</feature>
<evidence type="ECO:0000313" key="2">
    <source>
        <dbReference type="Proteomes" id="UP000789920"/>
    </source>
</evidence>
<name>A0ACA9P1R5_9GLOM</name>
<sequence length="53" mass="6037">QLVKLSDSVQSITYASTYSESNKTFQEFTTNQVYDLEIETPISTNMNDTIVKL</sequence>